<dbReference type="EC" id="2.7.7.7" evidence="1"/>
<dbReference type="PANTHER" id="PTHR34388:SF1">
    <property type="entry name" value="DNA POLYMERASE III SUBUNIT DELTA"/>
    <property type="match status" value="1"/>
</dbReference>
<dbReference type="InterPro" id="IPR048466">
    <property type="entry name" value="DNA_pol3_delta-like_C"/>
</dbReference>
<comment type="caution">
    <text evidence="11">The sequence shown here is derived from an EMBL/GenBank/DDBJ whole genome shotgun (WGS) entry which is preliminary data.</text>
</comment>
<sequence length="335" mass="38405">MDQVKQIVSDIKAKHLKPIYFLMGEEPYYIDRISDFIQDNILSEEEKGFNQMVLYGRDVSIDDIVSNAKRFPMMAEHQVVIVKEAQDLSRTIEKLVSYAENPQPTTILVINYKYKKIDKRKTLYKALQKTGLVYESKKLYENQVAEWIRRVLAGKKFSIAPKAAQMLVEFLGTDLSKINNELEKLQIILPEGTQISPEHIEENIGISKDFNNFELRKAIGSRNDLKAYRIVKYFANNPKDNPMVVTVSLLFNFFSQLLHFHGLQDKNPRHVASALKINPYFVNEYVTAARNFPMKKVSSIVSTLRDFDVKSKGVGANAVPQGDLLKELLNKILNA</sequence>
<evidence type="ECO:0000256" key="7">
    <source>
        <dbReference type="ARBA" id="ARBA00034754"/>
    </source>
</evidence>
<evidence type="ECO:0000256" key="6">
    <source>
        <dbReference type="ARBA" id="ARBA00022932"/>
    </source>
</evidence>
<reference evidence="11 12" key="1">
    <citation type="submission" date="2023-09" db="EMBL/GenBank/DDBJ databases">
        <authorList>
            <person name="Rey-Velasco X."/>
        </authorList>
    </citation>
    <scope>NUCLEOTIDE SEQUENCE [LARGE SCALE GENOMIC DNA]</scope>
    <source>
        <strain evidence="11 12">W332</strain>
    </source>
</reference>
<dbReference type="SUPFAM" id="SSF52540">
    <property type="entry name" value="P-loop containing nucleoside triphosphate hydrolases"/>
    <property type="match status" value="1"/>
</dbReference>
<keyword evidence="5" id="KW-0235">DNA replication</keyword>
<dbReference type="GO" id="GO:0003887">
    <property type="term" value="F:DNA-directed DNA polymerase activity"/>
    <property type="evidence" value="ECO:0007669"/>
    <property type="project" value="UniProtKB-EC"/>
</dbReference>
<dbReference type="Gene3D" id="1.10.8.60">
    <property type="match status" value="1"/>
</dbReference>
<feature type="domain" description="DNA polymerase III delta subunit-like C-terminal" evidence="10">
    <location>
        <begin position="211"/>
        <end position="313"/>
    </location>
</feature>
<organism evidence="11 12">
    <name type="scientific">Microcosmobacter mediterraneus</name>
    <dbReference type="NCBI Taxonomy" id="3075607"/>
    <lineage>
        <taxon>Bacteria</taxon>
        <taxon>Pseudomonadati</taxon>
        <taxon>Bacteroidota</taxon>
        <taxon>Flavobacteriia</taxon>
        <taxon>Flavobacteriales</taxon>
        <taxon>Flavobacteriaceae</taxon>
        <taxon>Microcosmobacter</taxon>
    </lineage>
</organism>
<evidence type="ECO:0000313" key="11">
    <source>
        <dbReference type="EMBL" id="MDT0558638.1"/>
    </source>
</evidence>
<dbReference type="PANTHER" id="PTHR34388">
    <property type="entry name" value="DNA POLYMERASE III SUBUNIT DELTA"/>
    <property type="match status" value="1"/>
</dbReference>
<comment type="similarity">
    <text evidence="7">Belongs to the DNA polymerase HolA subunit family.</text>
</comment>
<evidence type="ECO:0000256" key="2">
    <source>
        <dbReference type="ARBA" id="ARBA00017703"/>
    </source>
</evidence>
<comment type="catalytic activity">
    <reaction evidence="8">
        <text>DNA(n) + a 2'-deoxyribonucleoside 5'-triphosphate = DNA(n+1) + diphosphate</text>
        <dbReference type="Rhea" id="RHEA:22508"/>
        <dbReference type="Rhea" id="RHEA-COMP:17339"/>
        <dbReference type="Rhea" id="RHEA-COMP:17340"/>
        <dbReference type="ChEBI" id="CHEBI:33019"/>
        <dbReference type="ChEBI" id="CHEBI:61560"/>
        <dbReference type="ChEBI" id="CHEBI:173112"/>
        <dbReference type="EC" id="2.7.7.7"/>
    </reaction>
</comment>
<feature type="domain" description="DNA polymerase III delta N-terminal" evidence="9">
    <location>
        <begin position="20"/>
        <end position="135"/>
    </location>
</feature>
<gene>
    <name evidence="11" type="primary">holA</name>
    <name evidence="11" type="ORF">RM697_08270</name>
</gene>
<keyword evidence="3 11" id="KW-0808">Transferase</keyword>
<keyword evidence="6" id="KW-0239">DNA-directed DNA polymerase</keyword>
<dbReference type="InterPro" id="IPR010372">
    <property type="entry name" value="DNA_pol3_delta_N"/>
</dbReference>
<evidence type="ECO:0000256" key="1">
    <source>
        <dbReference type="ARBA" id="ARBA00012417"/>
    </source>
</evidence>
<keyword evidence="12" id="KW-1185">Reference proteome</keyword>
<keyword evidence="4 11" id="KW-0548">Nucleotidyltransferase</keyword>
<name>A0ABU2YKE3_9FLAO</name>
<dbReference type="InterPro" id="IPR008921">
    <property type="entry name" value="DNA_pol3_clamp-load_cplx_C"/>
</dbReference>
<accession>A0ABU2YKE3</accession>
<dbReference type="SUPFAM" id="SSF48019">
    <property type="entry name" value="post-AAA+ oligomerization domain-like"/>
    <property type="match status" value="1"/>
</dbReference>
<evidence type="ECO:0000256" key="4">
    <source>
        <dbReference type="ARBA" id="ARBA00022695"/>
    </source>
</evidence>
<evidence type="ECO:0000313" key="12">
    <source>
        <dbReference type="Proteomes" id="UP001259492"/>
    </source>
</evidence>
<dbReference type="Proteomes" id="UP001259492">
    <property type="component" value="Unassembled WGS sequence"/>
</dbReference>
<protein>
    <recommendedName>
        <fullName evidence="2">DNA polymerase III subunit delta</fullName>
        <ecNumber evidence="1">2.7.7.7</ecNumber>
    </recommendedName>
</protein>
<dbReference type="Gene3D" id="3.40.50.300">
    <property type="entry name" value="P-loop containing nucleotide triphosphate hydrolases"/>
    <property type="match status" value="1"/>
</dbReference>
<evidence type="ECO:0000256" key="3">
    <source>
        <dbReference type="ARBA" id="ARBA00022679"/>
    </source>
</evidence>
<evidence type="ECO:0000259" key="9">
    <source>
        <dbReference type="Pfam" id="PF06144"/>
    </source>
</evidence>
<evidence type="ECO:0000259" key="10">
    <source>
        <dbReference type="Pfam" id="PF21694"/>
    </source>
</evidence>
<dbReference type="Pfam" id="PF21694">
    <property type="entry name" value="DNA_pol3_delta_C"/>
    <property type="match status" value="1"/>
</dbReference>
<dbReference type="InterPro" id="IPR005790">
    <property type="entry name" value="DNA_polIII_delta"/>
</dbReference>
<dbReference type="EMBL" id="JAVRIA010000004">
    <property type="protein sequence ID" value="MDT0558638.1"/>
    <property type="molecule type" value="Genomic_DNA"/>
</dbReference>
<proteinExistence type="inferred from homology"/>
<evidence type="ECO:0000256" key="5">
    <source>
        <dbReference type="ARBA" id="ARBA00022705"/>
    </source>
</evidence>
<dbReference type="InterPro" id="IPR027417">
    <property type="entry name" value="P-loop_NTPase"/>
</dbReference>
<evidence type="ECO:0000256" key="8">
    <source>
        <dbReference type="ARBA" id="ARBA00049244"/>
    </source>
</evidence>
<dbReference type="RefSeq" id="WP_311427407.1">
    <property type="nucleotide sequence ID" value="NZ_JAVRIA010000004.1"/>
</dbReference>
<dbReference type="Pfam" id="PF06144">
    <property type="entry name" value="DNA_pol3_delta"/>
    <property type="match status" value="1"/>
</dbReference>
<dbReference type="Gene3D" id="1.20.272.10">
    <property type="match status" value="1"/>
</dbReference>
<dbReference type="NCBIfam" id="TIGR01128">
    <property type="entry name" value="holA"/>
    <property type="match status" value="1"/>
</dbReference>